<name>K0S9Z3_THAOC</name>
<proteinExistence type="predicted"/>
<dbReference type="Proteomes" id="UP000266841">
    <property type="component" value="Unassembled WGS sequence"/>
</dbReference>
<comment type="caution">
    <text evidence="2">The sequence shown here is derived from an EMBL/GenBank/DDBJ whole genome shotgun (WGS) entry which is preliminary data.</text>
</comment>
<accession>K0S9Z3</accession>
<dbReference type="EMBL" id="AGNL01018496">
    <property type="protein sequence ID" value="EJK62993.1"/>
    <property type="molecule type" value="Genomic_DNA"/>
</dbReference>
<protein>
    <submittedName>
        <fullName evidence="2">Uncharacterized protein</fullName>
    </submittedName>
</protein>
<dbReference type="eggNOG" id="ENOG502SAS9">
    <property type="taxonomic scope" value="Eukaryota"/>
</dbReference>
<dbReference type="OrthoDB" id="2099474at2759"/>
<evidence type="ECO:0000256" key="1">
    <source>
        <dbReference type="SAM" id="MobiDB-lite"/>
    </source>
</evidence>
<feature type="region of interest" description="Disordered" evidence="1">
    <location>
        <begin position="1"/>
        <end position="52"/>
    </location>
</feature>
<feature type="region of interest" description="Disordered" evidence="1">
    <location>
        <begin position="106"/>
        <end position="126"/>
    </location>
</feature>
<gene>
    <name evidence="2" type="ORF">THAOC_16374</name>
</gene>
<dbReference type="Gene3D" id="3.40.50.150">
    <property type="entry name" value="Vaccinia Virus protein VP39"/>
    <property type="match status" value="1"/>
</dbReference>
<organism evidence="2 3">
    <name type="scientific">Thalassiosira oceanica</name>
    <name type="common">Marine diatom</name>
    <dbReference type="NCBI Taxonomy" id="159749"/>
    <lineage>
        <taxon>Eukaryota</taxon>
        <taxon>Sar</taxon>
        <taxon>Stramenopiles</taxon>
        <taxon>Ochrophyta</taxon>
        <taxon>Bacillariophyta</taxon>
        <taxon>Coscinodiscophyceae</taxon>
        <taxon>Thalassiosirophycidae</taxon>
        <taxon>Thalassiosirales</taxon>
        <taxon>Thalassiosiraceae</taxon>
        <taxon>Thalassiosira</taxon>
    </lineage>
</organism>
<dbReference type="AlphaFoldDB" id="K0S9Z3"/>
<sequence>MQATTSGATEVDILRYVPQGPSSSSSDAPGWSSSHAGGSGGSLLPPGSHPSQPAPLGPVCWKCKGRSTVPVVKQHEHGERKRCHVCDGRGSLPVRRRLLESRDTPGVITRGRRRPPGWAESGHTPPAVRASLALARERAEENGDSDHSSPKHLALSLLAKANASDDEHSNTEKRADVPVAGPVEGLDWLPSAPGEQLCNLVGRWRILQRVGSHRWTTDDLVTAYCAATALSASFSKVDACGRENGRVINYLDLGTGNASVLQMVSWHILSHGSATGVTDLRGVGVEARSEAVGLACRSLSFNLGNVELNDGTVYTSCGDGGAVRHEVGVVKGDFRDLVALSKEGGGATEGRSESEEEGAMRLVASRRFDLITGTPPYFRVDFKTKKVGGGGTAASDGNVVESAVIRQGAMPTSVQSAPARCEFRGGVEAYCATASSLLSPDGTFVVCENWLNDGRVWDGAERAGLDVTSVLPVVGREGKPTLFAVYTMRKRAGKEMNGQRGGNGDGAQRRGDGVTRTPLVVRDREGRWTVEYSTVLDEILTFSKSRCAKVPTFHTTHDTARWELAGRIDRRAFEAFIGAESALAARIALGSVEVNISVASAHAEAALDVTSITAVRPGLPTSLWFFALLNASSLVHDQIAVLFGLATIRVILVSAAADRSIQRETAATSSSLTCALSEGHAALVGVRNHAYFFAVAGHQRVRIWSDLAWPPAGSRARKRTGARKEQHREG</sequence>
<dbReference type="InterPro" id="IPR029063">
    <property type="entry name" value="SAM-dependent_MTases_sf"/>
</dbReference>
<evidence type="ECO:0000313" key="2">
    <source>
        <dbReference type="EMBL" id="EJK62993.1"/>
    </source>
</evidence>
<feature type="region of interest" description="Disordered" evidence="1">
    <location>
        <begin position="494"/>
        <end position="513"/>
    </location>
</feature>
<evidence type="ECO:0000313" key="3">
    <source>
        <dbReference type="Proteomes" id="UP000266841"/>
    </source>
</evidence>
<feature type="compositionally biased region" description="Low complexity" evidence="1">
    <location>
        <begin position="22"/>
        <end position="51"/>
    </location>
</feature>
<dbReference type="OMA" id="WSARYCA"/>
<reference evidence="2 3" key="1">
    <citation type="journal article" date="2012" name="Genome Biol.">
        <title>Genome and low-iron response of an oceanic diatom adapted to chronic iron limitation.</title>
        <authorList>
            <person name="Lommer M."/>
            <person name="Specht M."/>
            <person name="Roy A.S."/>
            <person name="Kraemer L."/>
            <person name="Andreson R."/>
            <person name="Gutowska M.A."/>
            <person name="Wolf J."/>
            <person name="Bergner S.V."/>
            <person name="Schilhabel M.B."/>
            <person name="Klostermeier U.C."/>
            <person name="Beiko R.G."/>
            <person name="Rosenstiel P."/>
            <person name="Hippler M."/>
            <person name="Laroche J."/>
        </authorList>
    </citation>
    <scope>NUCLEOTIDE SEQUENCE [LARGE SCALE GENOMIC DNA]</scope>
    <source>
        <strain evidence="2 3">CCMP1005</strain>
    </source>
</reference>
<keyword evidence="3" id="KW-1185">Reference proteome</keyword>